<dbReference type="Gene3D" id="1.10.10.10">
    <property type="entry name" value="Winged helix-like DNA-binding domain superfamily/Winged helix DNA-binding domain"/>
    <property type="match status" value="1"/>
</dbReference>
<evidence type="ECO:0000259" key="1">
    <source>
        <dbReference type="PROSITE" id="PS50921"/>
    </source>
</evidence>
<feature type="domain" description="ANTAR" evidence="1">
    <location>
        <begin position="104"/>
        <end position="165"/>
    </location>
</feature>
<dbReference type="InterPro" id="IPR011006">
    <property type="entry name" value="CheY-like_superfamily"/>
</dbReference>
<name>A0A2W5E0F7_9BURK</name>
<dbReference type="SMART" id="SM01012">
    <property type="entry name" value="ANTAR"/>
    <property type="match status" value="1"/>
</dbReference>
<protein>
    <submittedName>
        <fullName evidence="2">Antitermination regulator</fullName>
    </submittedName>
</protein>
<dbReference type="PROSITE" id="PS50921">
    <property type="entry name" value="ANTAR"/>
    <property type="match status" value="1"/>
</dbReference>
<proteinExistence type="predicted"/>
<gene>
    <name evidence="2" type="ORF">DI603_05760</name>
</gene>
<organism evidence="2 3">
    <name type="scientific">Roseateles depolymerans</name>
    <dbReference type="NCBI Taxonomy" id="76731"/>
    <lineage>
        <taxon>Bacteria</taxon>
        <taxon>Pseudomonadati</taxon>
        <taxon>Pseudomonadota</taxon>
        <taxon>Betaproteobacteria</taxon>
        <taxon>Burkholderiales</taxon>
        <taxon>Sphaerotilaceae</taxon>
        <taxon>Roseateles</taxon>
    </lineage>
</organism>
<dbReference type="InterPro" id="IPR036388">
    <property type="entry name" value="WH-like_DNA-bd_sf"/>
</dbReference>
<dbReference type="InterPro" id="IPR042295">
    <property type="entry name" value="NarX-like_N_sf"/>
</dbReference>
<accession>A0A2W5E0F7</accession>
<dbReference type="Proteomes" id="UP000249633">
    <property type="component" value="Unassembled WGS sequence"/>
</dbReference>
<dbReference type="GO" id="GO:0003723">
    <property type="term" value="F:RNA binding"/>
    <property type="evidence" value="ECO:0007669"/>
    <property type="project" value="InterPro"/>
</dbReference>
<comment type="caution">
    <text evidence="2">The sequence shown here is derived from an EMBL/GenBank/DDBJ whole genome shotgun (WGS) entry which is preliminary data.</text>
</comment>
<evidence type="ECO:0000313" key="3">
    <source>
        <dbReference type="Proteomes" id="UP000249633"/>
    </source>
</evidence>
<dbReference type="SUPFAM" id="SSF52172">
    <property type="entry name" value="CheY-like"/>
    <property type="match status" value="1"/>
</dbReference>
<reference evidence="2 3" key="1">
    <citation type="submission" date="2017-08" db="EMBL/GenBank/DDBJ databases">
        <title>Infants hospitalized years apart are colonized by the same room-sourced microbial strains.</title>
        <authorList>
            <person name="Brooks B."/>
            <person name="Olm M.R."/>
            <person name="Firek B.A."/>
            <person name="Baker R."/>
            <person name="Thomas B.C."/>
            <person name="Morowitz M.J."/>
            <person name="Banfield J.F."/>
        </authorList>
    </citation>
    <scope>NUCLEOTIDE SEQUENCE [LARGE SCALE GENOMIC DNA]</scope>
    <source>
        <strain evidence="2">S2_012_000_R2_81</strain>
    </source>
</reference>
<evidence type="ECO:0000313" key="2">
    <source>
        <dbReference type="EMBL" id="PZP34460.1"/>
    </source>
</evidence>
<dbReference type="AlphaFoldDB" id="A0A2W5E0F7"/>
<dbReference type="Pfam" id="PF03861">
    <property type="entry name" value="ANTAR"/>
    <property type="match status" value="1"/>
</dbReference>
<dbReference type="InterPro" id="IPR005561">
    <property type="entry name" value="ANTAR"/>
</dbReference>
<dbReference type="EMBL" id="QFOD01000004">
    <property type="protein sequence ID" value="PZP34460.1"/>
    <property type="molecule type" value="Genomic_DNA"/>
</dbReference>
<sequence length="406" mass="44260">MTTAELALEWVADPSLCQPAWARAIADQGRPPPAAPGPVHRLLLSEEALLGNAAAGPQSLFSDTIDPTLAIAAGADGVWPCQALADAGQLRRALLTDAARWHREQASRTELARVREQLDERRWIDRAKGVLMQARGLSEEEAFRLLRGASMQANLRVGEVSRAITEAAQWAEAVNRAGQLRMLSQRVVLLAAERLDGQDARRARQSQGMAIGRLQDNLDFVAGLPALRDTSPASQALEATVDAWRLLKPVLQHKLTAESLAQSDALAEELLTRAEALTELLEAGGARRALRLVNLCGRQRMRVQRLAKQAMLAALLEQPGRLQDMGPLLDAVESTLTELEQAPLGSPSARSTLTTVREQWLNLLRGLRLSQGSEGRHALVVASDALLELFDRLTADYEHSLQMILS</sequence>
<dbReference type="Gene3D" id="1.20.120.960">
    <property type="entry name" value="Histidine kinase NarX, sensor domain"/>
    <property type="match status" value="1"/>
</dbReference>